<name>A0ABV4BFA8_9GAMM</name>
<dbReference type="RefSeq" id="WP_369667598.1">
    <property type="nucleotide sequence ID" value="NZ_JBDKXB010000017.1"/>
</dbReference>
<feature type="transmembrane region" description="Helical" evidence="1">
    <location>
        <begin position="39"/>
        <end position="59"/>
    </location>
</feature>
<evidence type="ECO:0000313" key="3">
    <source>
        <dbReference type="Proteomes" id="UP001564408"/>
    </source>
</evidence>
<proteinExistence type="predicted"/>
<evidence type="ECO:0000256" key="1">
    <source>
        <dbReference type="SAM" id="Phobius"/>
    </source>
</evidence>
<comment type="caution">
    <text evidence="2">The sequence shown here is derived from an EMBL/GenBank/DDBJ whole genome shotgun (WGS) entry which is preliminary data.</text>
</comment>
<dbReference type="Proteomes" id="UP001564408">
    <property type="component" value="Unassembled WGS sequence"/>
</dbReference>
<organism evidence="2 3">
    <name type="scientific">Thioalkalicoccus limnaeus</name>
    <dbReference type="NCBI Taxonomy" id="120681"/>
    <lineage>
        <taxon>Bacteria</taxon>
        <taxon>Pseudomonadati</taxon>
        <taxon>Pseudomonadota</taxon>
        <taxon>Gammaproteobacteria</taxon>
        <taxon>Chromatiales</taxon>
        <taxon>Chromatiaceae</taxon>
        <taxon>Thioalkalicoccus</taxon>
    </lineage>
</organism>
<keyword evidence="1" id="KW-1133">Transmembrane helix</keyword>
<evidence type="ECO:0008006" key="4">
    <source>
        <dbReference type="Google" id="ProtNLM"/>
    </source>
</evidence>
<sequence>MDGTILAKLVFAFVGTLAVMGASWGLQRSNFFRQAKARMRIASLAATTFAVLFVMQLIWP</sequence>
<evidence type="ECO:0000313" key="2">
    <source>
        <dbReference type="EMBL" id="MEY6433214.1"/>
    </source>
</evidence>
<reference evidence="2 3" key="1">
    <citation type="submission" date="2024-05" db="EMBL/GenBank/DDBJ databases">
        <title>Genome Sequence and Characterization of the New Strain Purple Sulfur Bacterium of Genus Thioalkalicoccus.</title>
        <authorList>
            <person name="Bryantseva I.A."/>
            <person name="Kyndt J.A."/>
            <person name="Imhoff J.F."/>
        </authorList>
    </citation>
    <scope>NUCLEOTIDE SEQUENCE [LARGE SCALE GENOMIC DNA]</scope>
    <source>
        <strain evidence="2 3">Um2</strain>
    </source>
</reference>
<feature type="transmembrane region" description="Helical" evidence="1">
    <location>
        <begin position="6"/>
        <end position="27"/>
    </location>
</feature>
<dbReference type="EMBL" id="JBDKXB010000017">
    <property type="protein sequence ID" value="MEY6433214.1"/>
    <property type="molecule type" value="Genomic_DNA"/>
</dbReference>
<accession>A0ABV4BFA8</accession>
<protein>
    <recommendedName>
        <fullName evidence="4">Twin transmembrane helix small protein</fullName>
    </recommendedName>
</protein>
<keyword evidence="1" id="KW-0812">Transmembrane</keyword>
<gene>
    <name evidence="2" type="ORF">ABC977_12460</name>
</gene>
<keyword evidence="1" id="KW-0472">Membrane</keyword>
<keyword evidence="3" id="KW-1185">Reference proteome</keyword>